<dbReference type="Proteomes" id="UP000283003">
    <property type="component" value="Unassembled WGS sequence"/>
</dbReference>
<sequence length="94" mass="10706">MSEHPTTFHAEPLDPNANDWNDHATLHRRADGAESDMMRGFNVMRDGTFAEMIRFVMMLPKEDRTGLAIQKSGDRLFSLGEIEALARRDDFPKA</sequence>
<dbReference type="AlphaFoldDB" id="A0A437H1J1"/>
<dbReference type="EMBL" id="RXOL01000001">
    <property type="protein sequence ID" value="RVQ69449.1"/>
    <property type="molecule type" value="Genomic_DNA"/>
</dbReference>
<accession>A0A437H1J1</accession>
<evidence type="ECO:0000313" key="2">
    <source>
        <dbReference type="EMBL" id="RVQ69449.1"/>
    </source>
</evidence>
<reference evidence="2 3" key="1">
    <citation type="submission" date="2018-12" db="EMBL/GenBank/DDBJ databases">
        <title>Croceicoccus ponticola sp. nov., a lipolytic bacterium isolated from seawater.</title>
        <authorList>
            <person name="Yoon J.-H."/>
        </authorList>
    </citation>
    <scope>NUCLEOTIDE SEQUENCE [LARGE SCALE GENOMIC DNA]</scope>
    <source>
        <strain evidence="2 3">GM-16</strain>
    </source>
</reference>
<gene>
    <name evidence="2" type="ORF">EKN06_04550</name>
</gene>
<organism evidence="2 3">
    <name type="scientific">Croceicoccus ponticola</name>
    <dbReference type="NCBI Taxonomy" id="2217664"/>
    <lineage>
        <taxon>Bacteria</taxon>
        <taxon>Pseudomonadati</taxon>
        <taxon>Pseudomonadota</taxon>
        <taxon>Alphaproteobacteria</taxon>
        <taxon>Sphingomonadales</taxon>
        <taxon>Erythrobacteraceae</taxon>
        <taxon>Croceicoccus</taxon>
    </lineage>
</organism>
<keyword evidence="3" id="KW-1185">Reference proteome</keyword>
<comment type="caution">
    <text evidence="2">The sequence shown here is derived from an EMBL/GenBank/DDBJ whole genome shotgun (WGS) entry which is preliminary data.</text>
</comment>
<protein>
    <submittedName>
        <fullName evidence="2">Uncharacterized protein</fullName>
    </submittedName>
</protein>
<evidence type="ECO:0000313" key="3">
    <source>
        <dbReference type="Proteomes" id="UP000283003"/>
    </source>
</evidence>
<dbReference type="RefSeq" id="WP_127611640.1">
    <property type="nucleotide sequence ID" value="NZ_RXOL01000001.1"/>
</dbReference>
<dbReference type="OrthoDB" id="7391698at2"/>
<name>A0A437H1J1_9SPHN</name>
<proteinExistence type="predicted"/>
<evidence type="ECO:0000256" key="1">
    <source>
        <dbReference type="SAM" id="MobiDB-lite"/>
    </source>
</evidence>
<feature type="region of interest" description="Disordered" evidence="1">
    <location>
        <begin position="1"/>
        <end position="22"/>
    </location>
</feature>